<feature type="transmembrane region" description="Helical" evidence="1">
    <location>
        <begin position="214"/>
        <end position="239"/>
    </location>
</feature>
<keyword evidence="1" id="KW-1133">Transmembrane helix</keyword>
<keyword evidence="1" id="KW-0812">Transmembrane</keyword>
<dbReference type="InterPro" id="IPR029151">
    <property type="entry name" value="Sensor-like_sf"/>
</dbReference>
<organism evidence="2">
    <name type="scientific">Salinimicrobium catena</name>
    <dbReference type="NCBI Taxonomy" id="390640"/>
    <lineage>
        <taxon>Bacteria</taxon>
        <taxon>Pseudomonadati</taxon>
        <taxon>Bacteroidota</taxon>
        <taxon>Flavobacteriia</taxon>
        <taxon>Flavobacteriales</taxon>
        <taxon>Flavobacteriaceae</taxon>
        <taxon>Salinimicrobium</taxon>
    </lineage>
</organism>
<dbReference type="Proteomes" id="UP000885753">
    <property type="component" value="Unassembled WGS sequence"/>
</dbReference>
<proteinExistence type="predicted"/>
<accession>A0A7C2R392</accession>
<dbReference type="EMBL" id="DSEE01000169">
    <property type="protein sequence ID" value="HER40029.1"/>
    <property type="molecule type" value="Genomic_DNA"/>
</dbReference>
<dbReference type="SUPFAM" id="SSF103190">
    <property type="entry name" value="Sensory domain-like"/>
    <property type="match status" value="1"/>
</dbReference>
<feature type="transmembrane region" description="Helical" evidence="1">
    <location>
        <begin position="37"/>
        <end position="59"/>
    </location>
</feature>
<gene>
    <name evidence="2" type="ORF">ENO10_02295</name>
</gene>
<keyword evidence="1" id="KW-0472">Membrane</keyword>
<dbReference type="AlphaFoldDB" id="A0A7C2R392"/>
<protein>
    <recommendedName>
        <fullName evidence="3">Two-component sensor histidine kinase</fullName>
    </recommendedName>
</protein>
<sequence>MPWTDTGFAFQVDNDFNCPMGAEGIIDSPMNKFIYQIGFFISACLLVLFFPLYSIFWIYPHFTEIVTFEKEVNAKQIATHITKMLVMDSSPETLKKENITENFVEVLKEARSDFDLTKIKIFSSRGEVLYSTDAQEIGNMNTHSYFTDRVSKGKIFSNVVHRDKKTMEGKTVKKDVVETYVPLMRNEYFVGALEIYYDITYTEHSINNFVAKSLIITLMVSLSLLLCILFISLATITYYKKLLKARREVQLLKDRMPPLYNLSADEPDERLP</sequence>
<evidence type="ECO:0000313" key="2">
    <source>
        <dbReference type="EMBL" id="HER40029.1"/>
    </source>
</evidence>
<evidence type="ECO:0000256" key="1">
    <source>
        <dbReference type="SAM" id="Phobius"/>
    </source>
</evidence>
<reference evidence="2" key="1">
    <citation type="journal article" date="2020" name="mSystems">
        <title>Genome- and Community-Level Interaction Insights into Carbon Utilization and Element Cycling Functions of Hydrothermarchaeota in Hydrothermal Sediment.</title>
        <authorList>
            <person name="Zhou Z."/>
            <person name="Liu Y."/>
            <person name="Xu W."/>
            <person name="Pan J."/>
            <person name="Luo Z.H."/>
            <person name="Li M."/>
        </authorList>
    </citation>
    <scope>NUCLEOTIDE SEQUENCE [LARGE SCALE GENOMIC DNA]</scope>
    <source>
        <strain evidence="2">SpSt-1235</strain>
    </source>
</reference>
<comment type="caution">
    <text evidence="2">The sequence shown here is derived from an EMBL/GenBank/DDBJ whole genome shotgun (WGS) entry which is preliminary data.</text>
</comment>
<name>A0A7C2R392_9FLAO</name>
<evidence type="ECO:0008006" key="3">
    <source>
        <dbReference type="Google" id="ProtNLM"/>
    </source>
</evidence>